<dbReference type="PANTHER" id="PTHR12861:SF3">
    <property type="entry name" value="TRANSLOCON-ASSOCIATED PROTEIN SUBUNIT BETA"/>
    <property type="match status" value="1"/>
</dbReference>
<feature type="non-terminal residue" evidence="1">
    <location>
        <position position="1"/>
    </location>
</feature>
<keyword evidence="2" id="KW-1185">Reference proteome</keyword>
<comment type="caution">
    <text evidence="1">The sequence shown here is derived from an EMBL/GenBank/DDBJ whole genome shotgun (WGS) entry which is preliminary data.</text>
</comment>
<dbReference type="OrthoDB" id="5860827at2759"/>
<proteinExistence type="predicted"/>
<dbReference type="EMBL" id="VZTQ01003669">
    <property type="protein sequence ID" value="NXT33957.1"/>
    <property type="molecule type" value="Genomic_DNA"/>
</dbReference>
<evidence type="ECO:0000313" key="1">
    <source>
        <dbReference type="EMBL" id="NXT33957.1"/>
    </source>
</evidence>
<sequence length="95" mass="10265">VSNVSHAVILRPLEAACFDFTPATVPYLAREGGQVGFVSAPGQGGILAQREFDKRISPGFLDWAAFGTTTLPSMGTLLPWDLSERKCNTPKTKKK</sequence>
<gene>
    <name evidence="1" type="primary">Ssr2_0</name>
    <name evidence="1" type="ORF">PELURI_R03215</name>
</gene>
<evidence type="ECO:0000313" key="2">
    <source>
        <dbReference type="Proteomes" id="UP000555367"/>
    </source>
</evidence>
<reference evidence="1 2" key="1">
    <citation type="submission" date="2019-09" db="EMBL/GenBank/DDBJ databases">
        <title>Bird 10,000 Genomes (B10K) Project - Family phase.</title>
        <authorList>
            <person name="Zhang G."/>
        </authorList>
    </citation>
    <scope>NUCLEOTIDE SEQUENCE [LARGE SCALE GENOMIC DNA]</scope>
    <source>
        <strain evidence="1">B10K-DU-012-45</strain>
    </source>
</reference>
<organism evidence="1 2">
    <name type="scientific">Pelecanoides urinatrix</name>
    <name type="common">Common diving petrel</name>
    <name type="synonym">Procellaria urinatrix</name>
    <dbReference type="NCBI Taxonomy" id="37079"/>
    <lineage>
        <taxon>Eukaryota</taxon>
        <taxon>Metazoa</taxon>
        <taxon>Chordata</taxon>
        <taxon>Craniata</taxon>
        <taxon>Vertebrata</taxon>
        <taxon>Euteleostomi</taxon>
        <taxon>Archelosauria</taxon>
        <taxon>Archosauria</taxon>
        <taxon>Dinosauria</taxon>
        <taxon>Saurischia</taxon>
        <taxon>Theropoda</taxon>
        <taxon>Coelurosauria</taxon>
        <taxon>Aves</taxon>
        <taxon>Neognathae</taxon>
        <taxon>Neoaves</taxon>
        <taxon>Aequornithes</taxon>
        <taxon>Procellariiformes</taxon>
        <taxon>Procellariidae</taxon>
        <taxon>Pelecanoides</taxon>
    </lineage>
</organism>
<name>A0A7L3BQE4_PELUR</name>
<dbReference type="AlphaFoldDB" id="A0A7L3BQE4"/>
<accession>A0A7L3BQE4</accession>
<protein>
    <submittedName>
        <fullName evidence="1">SSRB protein</fullName>
    </submittedName>
</protein>
<feature type="non-terminal residue" evidence="1">
    <location>
        <position position="95"/>
    </location>
</feature>
<dbReference type="Pfam" id="PF05753">
    <property type="entry name" value="TRAP_beta"/>
    <property type="match status" value="1"/>
</dbReference>
<dbReference type="PANTHER" id="PTHR12861">
    <property type="entry name" value="TRANSLOCON-ASSOCIATED PROTEIN, BETA SUBUNIT PRECURSOR TRAP-BETA SIGNAL SEQUENCE RECEPTOR BETA SUBUNIT"/>
    <property type="match status" value="1"/>
</dbReference>
<dbReference type="GO" id="GO:0005783">
    <property type="term" value="C:endoplasmic reticulum"/>
    <property type="evidence" value="ECO:0007669"/>
    <property type="project" value="TreeGrafter"/>
</dbReference>
<dbReference type="Proteomes" id="UP000555367">
    <property type="component" value="Unassembled WGS sequence"/>
</dbReference>